<gene>
    <name evidence="1" type="ORF">N7G274_006853</name>
</gene>
<evidence type="ECO:0000313" key="1">
    <source>
        <dbReference type="EMBL" id="KAL2040410.1"/>
    </source>
</evidence>
<name>A0ABR4A5R6_9LECA</name>
<protein>
    <submittedName>
        <fullName evidence="1">Uncharacterized protein</fullName>
    </submittedName>
</protein>
<sequence>MVTLLKRHADGSLRCTYLEGRALNDVDDTARVPSVGLTYLAGTDKSKVNRLKEDFMDNREPDQKDAARRFNTAGALLLQLDVARDLSIMQTDYTFRAKTGVDSERSTGCGHDRQCACKNRQ</sequence>
<proteinExistence type="predicted"/>
<dbReference type="Proteomes" id="UP001590950">
    <property type="component" value="Unassembled WGS sequence"/>
</dbReference>
<evidence type="ECO:0000313" key="2">
    <source>
        <dbReference type="Proteomes" id="UP001590950"/>
    </source>
</evidence>
<keyword evidence="2" id="KW-1185">Reference proteome</keyword>
<dbReference type="EMBL" id="JBEFKJ010000021">
    <property type="protein sequence ID" value="KAL2040410.1"/>
    <property type="molecule type" value="Genomic_DNA"/>
</dbReference>
<accession>A0ABR4A5R6</accession>
<organism evidence="1 2">
    <name type="scientific">Stereocaulon virgatum</name>
    <dbReference type="NCBI Taxonomy" id="373712"/>
    <lineage>
        <taxon>Eukaryota</taxon>
        <taxon>Fungi</taxon>
        <taxon>Dikarya</taxon>
        <taxon>Ascomycota</taxon>
        <taxon>Pezizomycotina</taxon>
        <taxon>Lecanoromycetes</taxon>
        <taxon>OSLEUM clade</taxon>
        <taxon>Lecanoromycetidae</taxon>
        <taxon>Lecanorales</taxon>
        <taxon>Lecanorineae</taxon>
        <taxon>Stereocaulaceae</taxon>
        <taxon>Stereocaulon</taxon>
    </lineage>
</organism>
<reference evidence="1 2" key="1">
    <citation type="submission" date="2024-09" db="EMBL/GenBank/DDBJ databases">
        <title>Rethinking Asexuality: The Enigmatic Case of Functional Sexual Genes in Lepraria (Stereocaulaceae).</title>
        <authorList>
            <person name="Doellman M."/>
            <person name="Sun Y."/>
            <person name="Barcenas-Pena A."/>
            <person name="Lumbsch H.T."/>
            <person name="Grewe F."/>
        </authorList>
    </citation>
    <scope>NUCLEOTIDE SEQUENCE [LARGE SCALE GENOMIC DNA]</scope>
    <source>
        <strain evidence="1 2">Mercado 3170</strain>
    </source>
</reference>
<comment type="caution">
    <text evidence="1">The sequence shown here is derived from an EMBL/GenBank/DDBJ whole genome shotgun (WGS) entry which is preliminary data.</text>
</comment>